<dbReference type="AlphaFoldDB" id="A0A2X0KDD8"/>
<accession>A0A2X0KDD8</accession>
<dbReference type="OrthoDB" id="3855067at2"/>
<feature type="domain" description="Integration host factor-like helix-two turn-helix" evidence="2">
    <location>
        <begin position="36"/>
        <end position="98"/>
    </location>
</feature>
<feature type="region of interest" description="Disordered" evidence="1">
    <location>
        <begin position="82"/>
        <end position="104"/>
    </location>
</feature>
<sequence length="104" mass="11412">MDRHFLHKRRPHPGRPDDADAGERARVLAELADGRALADVLDHEHAVVDAMPVRELLEALPGVDKIHAAQLTHALGIAERRTAGGLSDRQRQRLREAFPPPAAA</sequence>
<dbReference type="Proteomes" id="UP000248889">
    <property type="component" value="Unassembled WGS sequence"/>
</dbReference>
<keyword evidence="4" id="KW-1185">Reference proteome</keyword>
<dbReference type="Gene3D" id="1.10.8.50">
    <property type="match status" value="1"/>
</dbReference>
<dbReference type="EMBL" id="QKYN01000047">
    <property type="protein sequence ID" value="RAG85209.1"/>
    <property type="molecule type" value="Genomic_DNA"/>
</dbReference>
<evidence type="ECO:0000256" key="1">
    <source>
        <dbReference type="SAM" id="MobiDB-lite"/>
    </source>
</evidence>
<evidence type="ECO:0000259" key="2">
    <source>
        <dbReference type="Pfam" id="PF22525"/>
    </source>
</evidence>
<gene>
    <name evidence="3" type="ORF">DN069_13010</name>
</gene>
<evidence type="ECO:0000313" key="3">
    <source>
        <dbReference type="EMBL" id="RAG85209.1"/>
    </source>
</evidence>
<dbReference type="RefSeq" id="WP_111501108.1">
    <property type="nucleotide sequence ID" value="NZ_QKYN01000047.1"/>
</dbReference>
<dbReference type="InterPro" id="IPR055201">
    <property type="entry name" value="IHF-like_H2TH"/>
</dbReference>
<feature type="compositionally biased region" description="Basic and acidic residues" evidence="1">
    <location>
        <begin position="82"/>
        <end position="96"/>
    </location>
</feature>
<feature type="region of interest" description="Disordered" evidence="1">
    <location>
        <begin position="1"/>
        <end position="22"/>
    </location>
</feature>
<comment type="caution">
    <text evidence="3">The sequence shown here is derived from an EMBL/GenBank/DDBJ whole genome shotgun (WGS) entry which is preliminary data.</text>
</comment>
<evidence type="ECO:0000313" key="4">
    <source>
        <dbReference type="Proteomes" id="UP000248889"/>
    </source>
</evidence>
<reference evidence="3 4" key="1">
    <citation type="submission" date="2018-06" db="EMBL/GenBank/DDBJ databases">
        <title>Streptacidiphilus pinicola sp. nov., isolated from pine grove soil.</title>
        <authorList>
            <person name="Roh S.G."/>
            <person name="Park S."/>
            <person name="Kim M.-K."/>
            <person name="Yun B.-R."/>
            <person name="Park J."/>
            <person name="Kim M.J."/>
            <person name="Kim Y.S."/>
            <person name="Kim S.B."/>
        </authorList>
    </citation>
    <scope>NUCLEOTIDE SEQUENCE [LARGE SCALE GENOMIC DNA]</scope>
    <source>
        <strain evidence="3 4">MMS16-CNU450</strain>
    </source>
</reference>
<name>A0A2X0KDD8_9ACTN</name>
<protein>
    <submittedName>
        <fullName evidence="3">Integration host factor</fullName>
    </submittedName>
</protein>
<dbReference type="Pfam" id="PF22525">
    <property type="entry name" value="H2TH_5"/>
    <property type="match status" value="1"/>
</dbReference>
<feature type="compositionally biased region" description="Basic residues" evidence="1">
    <location>
        <begin position="1"/>
        <end position="13"/>
    </location>
</feature>
<organism evidence="3 4">
    <name type="scientific">Streptacidiphilus pinicola</name>
    <dbReference type="NCBI Taxonomy" id="2219663"/>
    <lineage>
        <taxon>Bacteria</taxon>
        <taxon>Bacillati</taxon>
        <taxon>Actinomycetota</taxon>
        <taxon>Actinomycetes</taxon>
        <taxon>Kitasatosporales</taxon>
        <taxon>Streptomycetaceae</taxon>
        <taxon>Streptacidiphilus</taxon>
    </lineage>
</organism>
<proteinExistence type="predicted"/>